<comment type="caution">
    <text evidence="7">Lacks conserved residue(s) required for the propagation of feature annotation.</text>
</comment>
<dbReference type="InterPro" id="IPR020555">
    <property type="entry name" value="MECDP_synthase_CS"/>
</dbReference>
<evidence type="ECO:0000256" key="2">
    <source>
        <dbReference type="ARBA" id="ARBA00004709"/>
    </source>
</evidence>
<dbReference type="Pfam" id="PF02542">
    <property type="entry name" value="YgbB"/>
    <property type="match status" value="1"/>
</dbReference>
<dbReference type="HAMAP" id="MF_00107">
    <property type="entry name" value="IspF"/>
    <property type="match status" value="1"/>
</dbReference>
<evidence type="ECO:0000313" key="12">
    <source>
        <dbReference type="Proteomes" id="UP000233727"/>
    </source>
</evidence>
<feature type="binding site" evidence="7">
    <location>
        <position position="74"/>
    </location>
    <ligand>
        <name>a divalent metal cation</name>
        <dbReference type="ChEBI" id="CHEBI:60240"/>
    </ligand>
</feature>
<comment type="similarity">
    <text evidence="7 8">Belongs to the IspF family.</text>
</comment>
<feature type="site" description="Transition state stabilizer" evidence="7">
    <location>
        <position position="66"/>
    </location>
</feature>
<dbReference type="Gene3D" id="3.30.1330.50">
    <property type="entry name" value="2-C-methyl-D-erythritol 2,4-cyclodiphosphate synthase"/>
    <property type="match status" value="1"/>
</dbReference>
<evidence type="ECO:0000256" key="3">
    <source>
        <dbReference type="ARBA" id="ARBA00012579"/>
    </source>
</evidence>
<feature type="binding site" evidence="7">
    <location>
        <position position="42"/>
    </location>
    <ligand>
        <name>a divalent metal cation</name>
        <dbReference type="ChEBI" id="CHEBI:60240"/>
    </ligand>
</feature>
<evidence type="ECO:0000256" key="8">
    <source>
        <dbReference type="RuleBase" id="RU004395"/>
    </source>
</evidence>
<evidence type="ECO:0000259" key="10">
    <source>
        <dbReference type="Pfam" id="PF02542"/>
    </source>
</evidence>
<comment type="catalytic activity">
    <reaction evidence="1 7 8">
        <text>4-CDP-2-C-methyl-D-erythritol 2-phosphate = 2-C-methyl-D-erythritol 2,4-cyclic diphosphate + CMP</text>
        <dbReference type="Rhea" id="RHEA:23864"/>
        <dbReference type="ChEBI" id="CHEBI:57919"/>
        <dbReference type="ChEBI" id="CHEBI:58483"/>
        <dbReference type="ChEBI" id="CHEBI:60377"/>
        <dbReference type="EC" id="4.6.1.12"/>
    </reaction>
</comment>
<dbReference type="GO" id="GO:0019288">
    <property type="term" value="P:isopentenyl diphosphate biosynthetic process, methylerythritol 4-phosphate pathway"/>
    <property type="evidence" value="ECO:0007669"/>
    <property type="project" value="UniProtKB-UniRule"/>
</dbReference>
<evidence type="ECO:0000256" key="9">
    <source>
        <dbReference type="SAM" id="MobiDB-lite"/>
    </source>
</evidence>
<feature type="binding site" evidence="7">
    <location>
        <begin position="40"/>
        <end position="42"/>
    </location>
    <ligand>
        <name>4-CDP-2-C-methyl-D-erythritol 2-phosphate</name>
        <dbReference type="ChEBI" id="CHEBI:57919"/>
    </ligand>
</feature>
<dbReference type="PANTHER" id="PTHR43181:SF1">
    <property type="entry name" value="2-C-METHYL-D-ERYTHRITOL 2,4-CYCLODIPHOSPHATE SYNTHASE, CHLOROPLASTIC"/>
    <property type="match status" value="1"/>
</dbReference>
<dbReference type="AlphaFoldDB" id="A0A2N3QKK8"/>
<evidence type="ECO:0000256" key="4">
    <source>
        <dbReference type="ARBA" id="ARBA00022723"/>
    </source>
</evidence>
<evidence type="ECO:0000256" key="5">
    <source>
        <dbReference type="ARBA" id="ARBA00023229"/>
    </source>
</evidence>
<dbReference type="InterPro" id="IPR036571">
    <property type="entry name" value="MECDP_synthase_sf"/>
</dbReference>
<keyword evidence="6 7" id="KW-0456">Lyase</keyword>
<dbReference type="SUPFAM" id="SSF69765">
    <property type="entry name" value="IpsF-like"/>
    <property type="match status" value="1"/>
</dbReference>
<dbReference type="GO" id="GO:0046872">
    <property type="term" value="F:metal ion binding"/>
    <property type="evidence" value="ECO:0007669"/>
    <property type="project" value="UniProtKB-KW"/>
</dbReference>
<sequence>MTLASVPYGDSSVPIPQEHQNRRASGVPVPQIPLVGMGFDAHRFAKDARPLWLACLKWEGIGIEGDSDGDVAAHALIDALLSAAGLGDIGTLFGVGADSAGAGAHGTDMLRTTCDTLREHGFKPLNASVVVIGNRPKMSANREQAQRAMSQAAGCPVSITATTTDGMGFTGAGEGLAAMATALVVKCDNPGSIV</sequence>
<comment type="pathway">
    <text evidence="2 7">Isoprenoid biosynthesis; isopentenyl diphosphate biosynthesis via DXP pathway; isopentenyl diphosphate from 1-deoxy-D-xylulose 5-phosphate: step 4/6.</text>
</comment>
<dbReference type="Proteomes" id="UP000233727">
    <property type="component" value="Unassembled WGS sequence"/>
</dbReference>
<dbReference type="EC" id="4.6.1.12" evidence="3 7"/>
<dbReference type="PROSITE" id="PS01350">
    <property type="entry name" value="ISPF"/>
    <property type="match status" value="1"/>
</dbReference>
<gene>
    <name evidence="7" type="primary">ispF</name>
    <name evidence="11" type="ORF">CQR47_0811</name>
</gene>
<dbReference type="InterPro" id="IPR003526">
    <property type="entry name" value="MECDP_synthase"/>
</dbReference>
<accession>A0A2N3QKK8</accession>
<dbReference type="EMBL" id="PCGY01000012">
    <property type="protein sequence ID" value="PKU92216.1"/>
    <property type="molecule type" value="Genomic_DNA"/>
</dbReference>
<name>A0A2N3QKK8_9BIFI</name>
<keyword evidence="5 7" id="KW-0414">Isoprene biosynthesis</keyword>
<comment type="function">
    <text evidence="7">Involved in the biosynthesis of isopentenyl diphosphate (IPP) and dimethylallyl diphosphate (DMAPP), two major building blocks of isoprenoid compounds. Catalyzes the conversion of 4-diphosphocytidyl-2-C-methyl-D-erythritol 2-phosphate (CDP-ME2P) to 2-C-methyl-D-erythritol 2,4-cyclodiphosphate (ME-CPP) with a corresponding release of cytidine 5-monophosphate (CMP).</text>
</comment>
<comment type="caution">
    <text evidence="11">The sequence shown here is derived from an EMBL/GenBank/DDBJ whole genome shotgun (WGS) entry which is preliminary data.</text>
</comment>
<evidence type="ECO:0000256" key="7">
    <source>
        <dbReference type="HAMAP-Rule" id="MF_00107"/>
    </source>
</evidence>
<feature type="region of interest" description="Disordered" evidence="9">
    <location>
        <begin position="1"/>
        <end position="27"/>
    </location>
</feature>
<dbReference type="GO" id="GO:0016114">
    <property type="term" value="P:terpenoid biosynthetic process"/>
    <property type="evidence" value="ECO:0007669"/>
    <property type="project" value="InterPro"/>
</dbReference>
<feature type="site" description="Transition state stabilizer" evidence="7">
    <location>
        <position position="163"/>
    </location>
</feature>
<reference evidence="11 12" key="1">
    <citation type="submission" date="2017-10" db="EMBL/GenBank/DDBJ databases">
        <title>Bifidobacterium genomics.</title>
        <authorList>
            <person name="Lugli G.A."/>
            <person name="Milani C."/>
            <person name="Mancabelli L."/>
        </authorList>
    </citation>
    <scope>NUCLEOTIDE SEQUENCE [LARGE SCALE GENOMIC DNA]</scope>
    <source>
        <strain evidence="11 12">1542B</strain>
    </source>
</reference>
<organism evidence="11 12">
    <name type="scientific">Bifidobacterium thermophilum</name>
    <dbReference type="NCBI Taxonomy" id="33905"/>
    <lineage>
        <taxon>Bacteria</taxon>
        <taxon>Bacillati</taxon>
        <taxon>Actinomycetota</taxon>
        <taxon>Actinomycetes</taxon>
        <taxon>Bifidobacteriales</taxon>
        <taxon>Bifidobacteriaceae</taxon>
        <taxon>Bifidobacterium</taxon>
    </lineage>
</organism>
<feature type="binding site" evidence="7">
    <location>
        <position position="169"/>
    </location>
    <ligand>
        <name>4-CDP-2-C-methyl-D-erythritol 2-phosphate</name>
        <dbReference type="ChEBI" id="CHEBI:57919"/>
    </ligand>
</feature>
<evidence type="ECO:0000256" key="6">
    <source>
        <dbReference type="ARBA" id="ARBA00023239"/>
    </source>
</evidence>
<feature type="binding site" evidence="7">
    <location>
        <begin position="88"/>
        <end position="90"/>
    </location>
    <ligand>
        <name>4-CDP-2-C-methyl-D-erythritol 2-phosphate</name>
        <dbReference type="ChEBI" id="CHEBI:57919"/>
    </ligand>
</feature>
<dbReference type="NCBIfam" id="TIGR00151">
    <property type="entry name" value="ispF"/>
    <property type="match status" value="1"/>
</dbReference>
<dbReference type="UniPathway" id="UPA00056">
    <property type="reaction ID" value="UER00095"/>
</dbReference>
<comment type="cofactor">
    <cofactor evidence="7">
        <name>a divalent metal cation</name>
        <dbReference type="ChEBI" id="CHEBI:60240"/>
    </cofactor>
    <text evidence="7">Binds 1 divalent metal cation per subunit.</text>
</comment>
<feature type="binding site" evidence="7">
    <location>
        <begin position="162"/>
        <end position="165"/>
    </location>
    <ligand>
        <name>4-CDP-2-C-methyl-D-erythritol 2-phosphate</name>
        <dbReference type="ChEBI" id="CHEBI:57919"/>
    </ligand>
</feature>
<proteinExistence type="inferred from homology"/>
<dbReference type="PANTHER" id="PTHR43181">
    <property type="entry name" value="2-C-METHYL-D-ERYTHRITOL 2,4-CYCLODIPHOSPHATE SYNTHASE, CHLOROPLASTIC"/>
    <property type="match status" value="1"/>
</dbReference>
<comment type="subunit">
    <text evidence="7">Homotrimer.</text>
</comment>
<dbReference type="GO" id="GO:0008685">
    <property type="term" value="F:2-C-methyl-D-erythritol 2,4-cyclodiphosphate synthase activity"/>
    <property type="evidence" value="ECO:0007669"/>
    <property type="project" value="UniProtKB-UniRule"/>
</dbReference>
<evidence type="ECO:0000313" key="11">
    <source>
        <dbReference type="EMBL" id="PKU92216.1"/>
    </source>
</evidence>
<feature type="domain" description="2-C-methyl-D-erythritol 2,4-cyclodiphosphate synthase" evidence="10">
    <location>
        <begin position="35"/>
        <end position="184"/>
    </location>
</feature>
<protein>
    <recommendedName>
        <fullName evidence="3 7">2-C-methyl-D-erythritol 2,4-cyclodiphosphate synthase</fullName>
        <shortName evidence="7">MECDP-synthase</shortName>
        <shortName evidence="7">MECPP-synthase</shortName>
        <shortName evidence="7">MECPS</shortName>
        <ecNumber evidence="3 7">4.6.1.12</ecNumber>
    </recommendedName>
</protein>
<evidence type="ECO:0000256" key="1">
    <source>
        <dbReference type="ARBA" id="ARBA00000200"/>
    </source>
</evidence>
<keyword evidence="4 7" id="KW-0479">Metal-binding</keyword>
<feature type="binding site" evidence="7">
    <location>
        <position position="40"/>
    </location>
    <ligand>
        <name>a divalent metal cation</name>
        <dbReference type="ChEBI" id="CHEBI:60240"/>
    </ligand>
</feature>
<dbReference type="CDD" id="cd00554">
    <property type="entry name" value="MECDP_synthase"/>
    <property type="match status" value="1"/>
</dbReference>